<dbReference type="EMBL" id="WOEZ01000019">
    <property type="protein sequence ID" value="NPT53798.1"/>
    <property type="molecule type" value="Genomic_DNA"/>
</dbReference>
<name>A0A972NK86_9BURK</name>
<dbReference type="AlphaFoldDB" id="A0A972NK86"/>
<gene>
    <name evidence="1" type="ORF">GNZ13_04010</name>
</gene>
<evidence type="ECO:0000313" key="2">
    <source>
        <dbReference type="Proteomes" id="UP000655523"/>
    </source>
</evidence>
<evidence type="ECO:0000313" key="1">
    <source>
        <dbReference type="EMBL" id="NPT53798.1"/>
    </source>
</evidence>
<sequence length="65" mass="7024">MSPLEEAVTSTLSIGQHYAGAFAKLVKLTVTIQYMQASNLDSTPVVAQLRNMAEDARSGLQLELD</sequence>
<reference evidence="1 2" key="1">
    <citation type="submission" date="2019-11" db="EMBL/GenBank/DDBJ databases">
        <title>Metabolism of dissolved organic matter in forest soils.</title>
        <authorList>
            <person name="Cyle K.T."/>
            <person name="Wilhelm R.C."/>
            <person name="Martinez C.E."/>
        </authorList>
    </citation>
    <scope>NUCLEOTIDE SEQUENCE [LARGE SCALE GENOMIC DNA]</scope>
    <source>
        <strain evidence="1 2">5N</strain>
    </source>
</reference>
<keyword evidence="2" id="KW-1185">Reference proteome</keyword>
<proteinExistence type="predicted"/>
<organism evidence="1 2">
    <name type="scientific">Paraburkholderia elongata</name>
    <dbReference type="NCBI Taxonomy" id="2675747"/>
    <lineage>
        <taxon>Bacteria</taxon>
        <taxon>Pseudomonadati</taxon>
        <taxon>Pseudomonadota</taxon>
        <taxon>Betaproteobacteria</taxon>
        <taxon>Burkholderiales</taxon>
        <taxon>Burkholderiaceae</taxon>
        <taxon>Paraburkholderia</taxon>
    </lineage>
</organism>
<accession>A0A972NK86</accession>
<dbReference type="Proteomes" id="UP000655523">
    <property type="component" value="Unassembled WGS sequence"/>
</dbReference>
<protein>
    <submittedName>
        <fullName evidence="1">Uncharacterized protein</fullName>
    </submittedName>
</protein>
<comment type="caution">
    <text evidence="1">The sequence shown here is derived from an EMBL/GenBank/DDBJ whole genome shotgun (WGS) entry which is preliminary data.</text>
</comment>